<organism evidence="3 4">
    <name type="scientific">Aspergillus avenaceus</name>
    <dbReference type="NCBI Taxonomy" id="36643"/>
    <lineage>
        <taxon>Eukaryota</taxon>
        <taxon>Fungi</taxon>
        <taxon>Dikarya</taxon>
        <taxon>Ascomycota</taxon>
        <taxon>Pezizomycotina</taxon>
        <taxon>Eurotiomycetes</taxon>
        <taxon>Eurotiomycetidae</taxon>
        <taxon>Eurotiales</taxon>
        <taxon>Aspergillaceae</taxon>
        <taxon>Aspergillus</taxon>
        <taxon>Aspergillus subgen. Circumdati</taxon>
    </lineage>
</organism>
<proteinExistence type="predicted"/>
<dbReference type="Pfam" id="PF06985">
    <property type="entry name" value="HET"/>
    <property type="match status" value="1"/>
</dbReference>
<dbReference type="SUPFAM" id="SSF48403">
    <property type="entry name" value="Ankyrin repeat"/>
    <property type="match status" value="1"/>
</dbReference>
<evidence type="ECO:0000256" key="1">
    <source>
        <dbReference type="PROSITE-ProRule" id="PRU00023"/>
    </source>
</evidence>
<dbReference type="AlphaFoldDB" id="A0A5N6TSX3"/>
<dbReference type="PANTHER" id="PTHR24148">
    <property type="entry name" value="ANKYRIN REPEAT DOMAIN-CONTAINING PROTEIN 39 HOMOLOG-RELATED"/>
    <property type="match status" value="1"/>
</dbReference>
<dbReference type="InterPro" id="IPR052895">
    <property type="entry name" value="HetReg/Transcr_Mod"/>
</dbReference>
<dbReference type="InterPro" id="IPR036770">
    <property type="entry name" value="Ankyrin_rpt-contain_sf"/>
</dbReference>
<feature type="domain" description="Heterokaryon incompatibility" evidence="2">
    <location>
        <begin position="225"/>
        <end position="328"/>
    </location>
</feature>
<dbReference type="InterPro" id="IPR002110">
    <property type="entry name" value="Ankyrin_rpt"/>
</dbReference>
<dbReference type="Pfam" id="PF12796">
    <property type="entry name" value="Ank_2"/>
    <property type="match status" value="1"/>
</dbReference>
<dbReference type="Pfam" id="PF26639">
    <property type="entry name" value="Het-6_barrel"/>
    <property type="match status" value="1"/>
</dbReference>
<protein>
    <recommendedName>
        <fullName evidence="2">Heterokaryon incompatibility domain-containing protein</fullName>
    </recommendedName>
</protein>
<dbReference type="InterPro" id="IPR010730">
    <property type="entry name" value="HET"/>
</dbReference>
<dbReference type="EMBL" id="ML742122">
    <property type="protein sequence ID" value="KAE8149465.1"/>
    <property type="molecule type" value="Genomic_DNA"/>
</dbReference>
<sequence>MAGPPCMFKYHPLPTFTSIRLVTPLQKDSNICISGTPLPSFSMKVVDLNDNPKFQSLSYTWGSPFPPDDERSKEYAITNLFPIAIDGQIMFITKNLYEFLRQLRNNELDVDKRVKPYNKTHLIRAAEAGNGNDVGYWLSHGADVAAQDKFGETALHYAAENGHFEVVKQLVHVGSSLELRDSVGRTPLDCARMRKRHRYVETIEFLEHAATQTDRRLNRRPLGPLDSEYFWIDAICINQEDTLERNTQVAIMNRIYTQASTVARLNVVTFPYGEGSNIWYTNVLNNFVMKRPEEQAAERNSDKGALEYLAIVNLFRRSWFQRVWIIQEVALARQIKVTCGSYLFDYQRMFQFFHGRHLLDRPLTQALGLARWKVVSGSEASTLFDIRLRTSKDAYERCVLDHHVQEKGITLAPTWEGKLNPRDKLFALLGIARLPDDPSQIILPDYSEPASDVFIRFGHVFMQGSPDEPIQDWHSGKVEVFECLEGLSYVQESPAGKRTFEEKVLPSWVPDFTVPLVTPRLWAPRFSAGLVMDTGPKILPGEHSRTLCVNGICLDEVECVETQIGKLTETHFYPPGWLEFISALDSVYPLTGQNRVNVLWRTLMTNQLSETSQDPARDAMLSFRRFMKKALWSLSGNLRYQILEYAREDEIGNPRGRVAIDGKSDFDSAFTHYYRGRLLFRTKKGYLGLGPWSMKRGDEVWVLLGARTPFILRSLPKDNKPQSNSRTFVGETYVHGVMNGEAMKDQQGFHPVILY</sequence>
<keyword evidence="4" id="KW-1185">Reference proteome</keyword>
<accession>A0A5N6TSX3</accession>
<evidence type="ECO:0000259" key="2">
    <source>
        <dbReference type="Pfam" id="PF06985"/>
    </source>
</evidence>
<dbReference type="PROSITE" id="PS50297">
    <property type="entry name" value="ANK_REP_REGION"/>
    <property type="match status" value="1"/>
</dbReference>
<keyword evidence="1" id="KW-0040">ANK repeat</keyword>
<dbReference type="OrthoDB" id="2157530at2759"/>
<evidence type="ECO:0000313" key="4">
    <source>
        <dbReference type="Proteomes" id="UP000325780"/>
    </source>
</evidence>
<dbReference type="Proteomes" id="UP000325780">
    <property type="component" value="Unassembled WGS sequence"/>
</dbReference>
<reference evidence="3 4" key="1">
    <citation type="submission" date="2019-04" db="EMBL/GenBank/DDBJ databases">
        <title>Friends and foes A comparative genomics study of 23 Aspergillus species from section Flavi.</title>
        <authorList>
            <consortium name="DOE Joint Genome Institute"/>
            <person name="Kjaerbolling I."/>
            <person name="Vesth T."/>
            <person name="Frisvad J.C."/>
            <person name="Nybo J.L."/>
            <person name="Theobald S."/>
            <person name="Kildgaard S."/>
            <person name="Isbrandt T."/>
            <person name="Kuo A."/>
            <person name="Sato A."/>
            <person name="Lyhne E.K."/>
            <person name="Kogle M.E."/>
            <person name="Wiebenga A."/>
            <person name="Kun R.S."/>
            <person name="Lubbers R.J."/>
            <person name="Makela M.R."/>
            <person name="Barry K."/>
            <person name="Chovatia M."/>
            <person name="Clum A."/>
            <person name="Daum C."/>
            <person name="Haridas S."/>
            <person name="He G."/>
            <person name="LaButti K."/>
            <person name="Lipzen A."/>
            <person name="Mondo S."/>
            <person name="Riley R."/>
            <person name="Salamov A."/>
            <person name="Simmons B.A."/>
            <person name="Magnuson J.K."/>
            <person name="Henrissat B."/>
            <person name="Mortensen U.H."/>
            <person name="Larsen T.O."/>
            <person name="Devries R.P."/>
            <person name="Grigoriev I.V."/>
            <person name="Machida M."/>
            <person name="Baker S.E."/>
            <person name="Andersen M.R."/>
        </authorList>
    </citation>
    <scope>NUCLEOTIDE SEQUENCE [LARGE SCALE GENOMIC DNA]</scope>
    <source>
        <strain evidence="3 4">IBT 18842</strain>
    </source>
</reference>
<dbReference type="SMART" id="SM00248">
    <property type="entry name" value="ANK"/>
    <property type="match status" value="2"/>
</dbReference>
<dbReference type="PROSITE" id="PS50088">
    <property type="entry name" value="ANK_REPEAT"/>
    <property type="match status" value="1"/>
</dbReference>
<dbReference type="PANTHER" id="PTHR24148:SF73">
    <property type="entry name" value="HET DOMAIN PROTEIN (AFU_ORTHOLOGUE AFUA_8G01020)"/>
    <property type="match status" value="1"/>
</dbReference>
<dbReference type="Gene3D" id="1.25.40.20">
    <property type="entry name" value="Ankyrin repeat-containing domain"/>
    <property type="match status" value="1"/>
</dbReference>
<feature type="repeat" description="ANK" evidence="1">
    <location>
        <begin position="150"/>
        <end position="182"/>
    </location>
</feature>
<evidence type="ECO:0000313" key="3">
    <source>
        <dbReference type="EMBL" id="KAE8149465.1"/>
    </source>
</evidence>
<gene>
    <name evidence="3" type="ORF">BDV25DRAFT_167854</name>
</gene>
<name>A0A5N6TSX3_ASPAV</name>